<proteinExistence type="predicted"/>
<evidence type="ECO:0000259" key="3">
    <source>
        <dbReference type="PROSITE" id="PS50887"/>
    </source>
</evidence>
<dbReference type="SMART" id="SM00267">
    <property type="entry name" value="GGDEF"/>
    <property type="match status" value="1"/>
</dbReference>
<dbReference type="GO" id="GO:0052621">
    <property type="term" value="F:diguanylate cyclase activity"/>
    <property type="evidence" value="ECO:0007669"/>
    <property type="project" value="UniProtKB-EC"/>
</dbReference>
<dbReference type="OrthoDB" id="9812260at2"/>
<protein>
    <recommendedName>
        <fullName evidence="1">diguanylate cyclase</fullName>
        <ecNumber evidence="1">2.7.7.65</ecNumber>
    </recommendedName>
</protein>
<dbReference type="SUPFAM" id="SSF55073">
    <property type="entry name" value="Nucleotide cyclase"/>
    <property type="match status" value="1"/>
</dbReference>
<dbReference type="InterPro" id="IPR043128">
    <property type="entry name" value="Rev_trsase/Diguanyl_cyclase"/>
</dbReference>
<evidence type="ECO:0000256" key="2">
    <source>
        <dbReference type="ARBA" id="ARBA00034247"/>
    </source>
</evidence>
<evidence type="ECO:0000313" key="4">
    <source>
        <dbReference type="EMBL" id="BAO31007.1"/>
    </source>
</evidence>
<organism evidence="4 5">
    <name type="scientific">Sulfuritalea hydrogenivorans sk43H</name>
    <dbReference type="NCBI Taxonomy" id="1223802"/>
    <lineage>
        <taxon>Bacteria</taxon>
        <taxon>Pseudomonadati</taxon>
        <taxon>Pseudomonadota</taxon>
        <taxon>Betaproteobacteria</taxon>
        <taxon>Nitrosomonadales</taxon>
        <taxon>Sterolibacteriaceae</taxon>
        <taxon>Sulfuritalea</taxon>
    </lineage>
</organism>
<accession>W0SJ33</accession>
<dbReference type="NCBIfam" id="TIGR00254">
    <property type="entry name" value="GGDEF"/>
    <property type="match status" value="1"/>
</dbReference>
<dbReference type="FunFam" id="3.30.70.270:FF:000001">
    <property type="entry name" value="Diguanylate cyclase domain protein"/>
    <property type="match status" value="1"/>
</dbReference>
<dbReference type="CDD" id="cd01949">
    <property type="entry name" value="GGDEF"/>
    <property type="match status" value="1"/>
</dbReference>
<dbReference type="PANTHER" id="PTHR45138:SF9">
    <property type="entry name" value="DIGUANYLATE CYCLASE DGCM-RELATED"/>
    <property type="match status" value="1"/>
</dbReference>
<dbReference type="PANTHER" id="PTHR45138">
    <property type="entry name" value="REGULATORY COMPONENTS OF SENSORY TRANSDUCTION SYSTEM"/>
    <property type="match status" value="1"/>
</dbReference>
<dbReference type="Gene3D" id="3.30.70.270">
    <property type="match status" value="1"/>
</dbReference>
<gene>
    <name evidence="4" type="ORF">SUTH_03234</name>
</gene>
<dbReference type="InterPro" id="IPR029787">
    <property type="entry name" value="Nucleotide_cyclase"/>
</dbReference>
<keyword evidence="5" id="KW-1185">Reference proteome</keyword>
<dbReference type="AlphaFoldDB" id="W0SJ33"/>
<dbReference type="STRING" id="1223802.SUTH_03234"/>
<dbReference type="EMBL" id="AP012547">
    <property type="protein sequence ID" value="BAO31007.1"/>
    <property type="molecule type" value="Genomic_DNA"/>
</dbReference>
<dbReference type="Proteomes" id="UP000031637">
    <property type="component" value="Chromosome"/>
</dbReference>
<dbReference type="EC" id="2.7.7.65" evidence="1"/>
<feature type="domain" description="GGDEF" evidence="3">
    <location>
        <begin position="298"/>
        <end position="433"/>
    </location>
</feature>
<evidence type="ECO:0000313" key="5">
    <source>
        <dbReference type="Proteomes" id="UP000031637"/>
    </source>
</evidence>
<reference evidence="4 5" key="1">
    <citation type="journal article" date="2014" name="Syst. Appl. Microbiol.">
        <title>Complete genomes of freshwater sulfur oxidizers Sulfuricella denitrificans skB26 and Sulfuritalea hydrogenivorans sk43H: genetic insights into the sulfur oxidation pathway of betaproteobacteria.</title>
        <authorList>
            <person name="Watanabe T."/>
            <person name="Kojima H."/>
            <person name="Fukui M."/>
        </authorList>
    </citation>
    <scope>NUCLEOTIDE SEQUENCE [LARGE SCALE GENOMIC DNA]</scope>
    <source>
        <strain evidence="4">DSM22779</strain>
    </source>
</reference>
<dbReference type="InterPro" id="IPR050469">
    <property type="entry name" value="Diguanylate_Cyclase"/>
</dbReference>
<sequence length="433" mass="48183">MDMSAEVTSSAPNGQMVGVMLAGLVKSLTNVKVMSGEHATQLTADIEADAWYPMSTFFSVLDEIQRFGIDLDPVLFQAGITFVRDWFGKFDGRSMFPSAAHFIRMQGNSGGYSMVHRGDAEEIGWQDLLELDESACCAKIVCVTPYPREFERGIFHGGVLMTGDVDYVHVESSEEHYNRHLSKKTITIQYHRKSDDQADDSLDAFLAGMSPSAPVVLPDHLQKPMAWRLKAVQEQHSCDKLFFEQSSLLLSKAASRIYELSQTLDHLAHYDELTETLNRRAVFDRAEAILTLAARHRWPVSFIMLDIDHFKSINDTWGHAIGDEALRSVVVAIRSRLRESDLMGRIGGEEFLVVLPQTELEGAFAVAENLRAAVENLTLPVSDKATARITISLGVAIANSPHAETVGSYIGKADQALYRSKRNGRNRVTVFSR</sequence>
<comment type="catalytic activity">
    <reaction evidence="2">
        <text>2 GTP = 3',3'-c-di-GMP + 2 diphosphate</text>
        <dbReference type="Rhea" id="RHEA:24898"/>
        <dbReference type="ChEBI" id="CHEBI:33019"/>
        <dbReference type="ChEBI" id="CHEBI:37565"/>
        <dbReference type="ChEBI" id="CHEBI:58805"/>
        <dbReference type="EC" id="2.7.7.65"/>
    </reaction>
</comment>
<dbReference type="PROSITE" id="PS50887">
    <property type="entry name" value="GGDEF"/>
    <property type="match status" value="1"/>
</dbReference>
<evidence type="ECO:0000256" key="1">
    <source>
        <dbReference type="ARBA" id="ARBA00012528"/>
    </source>
</evidence>
<dbReference type="Pfam" id="PF00990">
    <property type="entry name" value="GGDEF"/>
    <property type="match status" value="1"/>
</dbReference>
<dbReference type="KEGG" id="shd:SUTH_03234"/>
<dbReference type="HOGENOM" id="CLU_633022_0_0_4"/>
<name>W0SJ33_9PROT</name>
<dbReference type="InterPro" id="IPR000160">
    <property type="entry name" value="GGDEF_dom"/>
</dbReference>